<accession>I0JJ02</accession>
<evidence type="ECO:0000313" key="1">
    <source>
        <dbReference type="EMBL" id="CCG44120.1"/>
    </source>
</evidence>
<gene>
    <name evidence="1" type="ordered locus">HBHAL_1755</name>
</gene>
<protein>
    <submittedName>
        <fullName evidence="1">Uncharacterized protein</fullName>
    </submittedName>
</protein>
<evidence type="ECO:0000313" key="2">
    <source>
        <dbReference type="Proteomes" id="UP000007397"/>
    </source>
</evidence>
<dbReference type="HOGENOM" id="CLU_3396830_0_0_9"/>
<dbReference type="KEGG" id="hhd:HBHAL_1755"/>
<dbReference type="Proteomes" id="UP000007397">
    <property type="component" value="Chromosome"/>
</dbReference>
<reference evidence="1 2" key="1">
    <citation type="journal article" date="2013" name="Environ. Microbiol.">
        <title>Chloride and organic osmolytes: a hybrid strategy to cope with elevated salinities by the moderately halophilic, chloride-dependent bacterium Halobacillus halophilus.</title>
        <authorList>
            <person name="Saum S.H."/>
            <person name="Pfeiffer F."/>
            <person name="Palm P."/>
            <person name="Rampp M."/>
            <person name="Schuster S.C."/>
            <person name="Muller V."/>
            <person name="Oesterhelt D."/>
        </authorList>
    </citation>
    <scope>NUCLEOTIDE SEQUENCE [LARGE SCALE GENOMIC DNA]</scope>
    <source>
        <strain evidence="2">ATCC 35676 / DSM 2266 / JCM 20832 / KCTC 3685 / LMG 17431 / NBRC 102448 / NCIMB 2269</strain>
    </source>
</reference>
<organism evidence="1 2">
    <name type="scientific">Halobacillus halophilus (strain ATCC 35676 / DSM 2266 / JCM 20832 / KCTC 3685 / LMG 17431 / NBRC 102448 / NCIMB 2269)</name>
    <name type="common">Sporosarcina halophila</name>
    <dbReference type="NCBI Taxonomy" id="866895"/>
    <lineage>
        <taxon>Bacteria</taxon>
        <taxon>Bacillati</taxon>
        <taxon>Bacillota</taxon>
        <taxon>Bacilli</taxon>
        <taxon>Bacillales</taxon>
        <taxon>Bacillaceae</taxon>
        <taxon>Halobacillus</taxon>
    </lineage>
</organism>
<name>I0JJ02_HALH3</name>
<proteinExistence type="predicted"/>
<dbReference type="STRING" id="866895.HBHAL_1755"/>
<dbReference type="AlphaFoldDB" id="I0JJ02"/>
<keyword evidence="2" id="KW-1185">Reference proteome</keyword>
<dbReference type="EMBL" id="HE717023">
    <property type="protein sequence ID" value="CCG44120.1"/>
    <property type="molecule type" value="Genomic_DNA"/>
</dbReference>
<sequence>MFIREINRVEGRTGGGIPEFNAYKKHPGTIT</sequence>